<protein>
    <recommendedName>
        <fullName evidence="1">DH domain-containing protein</fullName>
    </recommendedName>
</protein>
<dbReference type="InterPro" id="IPR035899">
    <property type="entry name" value="DBL_dom_sf"/>
</dbReference>
<feature type="domain" description="DH" evidence="1">
    <location>
        <begin position="26"/>
        <end position="76"/>
    </location>
</feature>
<dbReference type="InterPro" id="IPR051092">
    <property type="entry name" value="FYVE_RhoGEF_PH"/>
</dbReference>
<dbReference type="Proteomes" id="UP001470230">
    <property type="component" value="Unassembled WGS sequence"/>
</dbReference>
<reference evidence="2 3" key="1">
    <citation type="submission" date="2024-04" db="EMBL/GenBank/DDBJ databases">
        <title>Tritrichomonas musculus Genome.</title>
        <authorList>
            <person name="Alves-Ferreira E."/>
            <person name="Grigg M."/>
            <person name="Lorenzi H."/>
            <person name="Galac M."/>
        </authorList>
    </citation>
    <scope>NUCLEOTIDE SEQUENCE [LARGE SCALE GENOMIC DNA]</scope>
    <source>
        <strain evidence="2 3">EAF2021</strain>
    </source>
</reference>
<dbReference type="PANTHER" id="PTHR12673">
    <property type="entry name" value="FACIOGENITAL DYSPLASIA PROTEIN"/>
    <property type="match status" value="1"/>
</dbReference>
<evidence type="ECO:0000313" key="3">
    <source>
        <dbReference type="Proteomes" id="UP001470230"/>
    </source>
</evidence>
<gene>
    <name evidence="2" type="ORF">M9Y10_023882</name>
</gene>
<sequence length="153" mass="17829">MSRADKSKIDQIVKNEPRLNKVVPMSYFIVPFQRIPKYPLFLRDLINNTPKCHPDSNFLNLALNSIKTVWDKIEYSKESAEDQQKLNEIFMRTSKKVNLLDPRRRLLDQINGKLKSNGWKSIFHIFNDMVLLTMKLSSTIQKLAISISVKPPN</sequence>
<dbReference type="SUPFAM" id="SSF48065">
    <property type="entry name" value="DBL homology domain (DH-domain)"/>
    <property type="match status" value="1"/>
</dbReference>
<comment type="caution">
    <text evidence="2">The sequence shown here is derived from an EMBL/GenBank/DDBJ whole genome shotgun (WGS) entry which is preliminary data.</text>
</comment>
<evidence type="ECO:0000313" key="2">
    <source>
        <dbReference type="EMBL" id="KAK8895418.1"/>
    </source>
</evidence>
<name>A0ABR2KWC6_9EUKA</name>
<dbReference type="EMBL" id="JAPFFF010000003">
    <property type="protein sequence ID" value="KAK8895418.1"/>
    <property type="molecule type" value="Genomic_DNA"/>
</dbReference>
<dbReference type="Pfam" id="PF00621">
    <property type="entry name" value="RhoGEF"/>
    <property type="match status" value="1"/>
</dbReference>
<dbReference type="PANTHER" id="PTHR12673:SF159">
    <property type="entry name" value="LD03170P"/>
    <property type="match status" value="1"/>
</dbReference>
<organism evidence="2 3">
    <name type="scientific">Tritrichomonas musculus</name>
    <dbReference type="NCBI Taxonomy" id="1915356"/>
    <lineage>
        <taxon>Eukaryota</taxon>
        <taxon>Metamonada</taxon>
        <taxon>Parabasalia</taxon>
        <taxon>Tritrichomonadida</taxon>
        <taxon>Tritrichomonadidae</taxon>
        <taxon>Tritrichomonas</taxon>
    </lineage>
</organism>
<proteinExistence type="predicted"/>
<dbReference type="InterPro" id="IPR000219">
    <property type="entry name" value="DH_dom"/>
</dbReference>
<dbReference type="Gene3D" id="1.20.900.10">
    <property type="entry name" value="Dbl homology (DH) domain"/>
    <property type="match status" value="1"/>
</dbReference>
<dbReference type="PROSITE" id="PS50010">
    <property type="entry name" value="DH_2"/>
    <property type="match status" value="1"/>
</dbReference>
<evidence type="ECO:0000259" key="1">
    <source>
        <dbReference type="PROSITE" id="PS50010"/>
    </source>
</evidence>
<accession>A0ABR2KWC6</accession>
<keyword evidence="3" id="KW-1185">Reference proteome</keyword>